<dbReference type="InterPro" id="IPR038538">
    <property type="entry name" value="MTERF_sf"/>
</dbReference>
<dbReference type="Proteomes" id="UP001055712">
    <property type="component" value="Unassembled WGS sequence"/>
</dbReference>
<accession>A0A9D4TF99</accession>
<evidence type="ECO:0000313" key="4">
    <source>
        <dbReference type="EMBL" id="KAI3424096.1"/>
    </source>
</evidence>
<keyword evidence="2" id="KW-0805">Transcription regulation</keyword>
<comment type="caution">
    <text evidence="4">The sequence shown here is derived from an EMBL/GenBank/DDBJ whole genome shotgun (WGS) entry which is preliminary data.</text>
</comment>
<gene>
    <name evidence="4" type="ORF">D9Q98_009458</name>
</gene>
<comment type="similarity">
    <text evidence="1">Belongs to the mTERF family.</text>
</comment>
<reference evidence="4" key="2">
    <citation type="submission" date="2020-11" db="EMBL/GenBank/DDBJ databases">
        <authorList>
            <person name="Cecchin M."/>
            <person name="Marcolungo L."/>
            <person name="Rossato M."/>
            <person name="Girolomoni L."/>
            <person name="Cosentino E."/>
            <person name="Cuine S."/>
            <person name="Li-Beisson Y."/>
            <person name="Delledonne M."/>
            <person name="Ballottari M."/>
        </authorList>
    </citation>
    <scope>NUCLEOTIDE SEQUENCE</scope>
    <source>
        <strain evidence="4">211/11P</strain>
        <tissue evidence="4">Whole cell</tissue>
    </source>
</reference>
<dbReference type="PANTHER" id="PTHR13068:SF112">
    <property type="entry name" value="TRANSCRIPTION TERMINATION FACTOR 3, MITOCHONDRIAL"/>
    <property type="match status" value="1"/>
</dbReference>
<keyword evidence="2" id="KW-0806">Transcription termination</keyword>
<protein>
    <submittedName>
        <fullName evidence="4">Uncharacterized protein</fullName>
    </submittedName>
</protein>
<proteinExistence type="inferred from homology"/>
<evidence type="ECO:0000256" key="3">
    <source>
        <dbReference type="ARBA" id="ARBA00022946"/>
    </source>
</evidence>
<keyword evidence="3" id="KW-0809">Transit peptide</keyword>
<name>A0A9D4TF99_CHLVU</name>
<dbReference type="AlphaFoldDB" id="A0A9D4TF99"/>
<sequence>MLAASLCAWPVPSRWDGSTRRASGLRRRASRPVEYSRINRHGWTARQLEQQRLAVTGASASSSGNDGNAAQRLLQLSQQYDTQASASEGSAVLAVLRERGCSDANMNLLLELQAGVVGRTASSISDVFAALHDMLQLSRPQILKVCLKQPSLLTRDSDTLRQRWAWLQAHYGLSEAALASLAKRMVRRRAVCNLLTTSQDAIMARLAGMQRLLELSDAEVSKLFPYLADLLELDPEQHIRPRWDLYQSLLGEFQPADKRRFILSSTHSMLIPEPTIRDVFSGVEQLMGSTAAAQSLLRRSPKSFACGIKRLATNLSALQQLYGCSEQQAQKVLLRAAQLAPLKLEAPKFQCRVAALTEWYGHASPG</sequence>
<reference evidence="4" key="1">
    <citation type="journal article" date="2019" name="Plant J.">
        <title>Chlorella vulgaris genome assembly and annotation reveals the molecular basis for metabolic acclimation to high light conditions.</title>
        <authorList>
            <person name="Cecchin M."/>
            <person name="Marcolungo L."/>
            <person name="Rossato M."/>
            <person name="Girolomoni L."/>
            <person name="Cosentino E."/>
            <person name="Cuine S."/>
            <person name="Li-Beisson Y."/>
            <person name="Delledonne M."/>
            <person name="Ballottari M."/>
        </authorList>
    </citation>
    <scope>NUCLEOTIDE SEQUENCE</scope>
    <source>
        <strain evidence="4">211/11P</strain>
    </source>
</reference>
<evidence type="ECO:0000256" key="1">
    <source>
        <dbReference type="ARBA" id="ARBA00007692"/>
    </source>
</evidence>
<dbReference type="PANTHER" id="PTHR13068">
    <property type="entry name" value="CGI-12 PROTEIN-RELATED"/>
    <property type="match status" value="1"/>
</dbReference>
<keyword evidence="5" id="KW-1185">Reference proteome</keyword>
<dbReference type="GO" id="GO:0003676">
    <property type="term" value="F:nucleic acid binding"/>
    <property type="evidence" value="ECO:0007669"/>
    <property type="project" value="InterPro"/>
</dbReference>
<organism evidence="4 5">
    <name type="scientific">Chlorella vulgaris</name>
    <name type="common">Green alga</name>
    <dbReference type="NCBI Taxonomy" id="3077"/>
    <lineage>
        <taxon>Eukaryota</taxon>
        <taxon>Viridiplantae</taxon>
        <taxon>Chlorophyta</taxon>
        <taxon>core chlorophytes</taxon>
        <taxon>Trebouxiophyceae</taxon>
        <taxon>Chlorellales</taxon>
        <taxon>Chlorellaceae</taxon>
        <taxon>Chlorella clade</taxon>
        <taxon>Chlorella</taxon>
    </lineage>
</organism>
<dbReference type="GO" id="GO:0006353">
    <property type="term" value="P:DNA-templated transcription termination"/>
    <property type="evidence" value="ECO:0007669"/>
    <property type="project" value="UniProtKB-KW"/>
</dbReference>
<evidence type="ECO:0000313" key="5">
    <source>
        <dbReference type="Proteomes" id="UP001055712"/>
    </source>
</evidence>
<dbReference type="Gene3D" id="1.25.70.10">
    <property type="entry name" value="Transcription termination factor 3, mitochondrial"/>
    <property type="match status" value="1"/>
</dbReference>
<evidence type="ECO:0000256" key="2">
    <source>
        <dbReference type="ARBA" id="ARBA00022472"/>
    </source>
</evidence>
<keyword evidence="2" id="KW-0804">Transcription</keyword>
<dbReference type="InterPro" id="IPR003690">
    <property type="entry name" value="MTERF"/>
</dbReference>
<dbReference type="EMBL" id="SIDB01000013">
    <property type="protein sequence ID" value="KAI3424096.1"/>
    <property type="molecule type" value="Genomic_DNA"/>
</dbReference>